<evidence type="ECO:0008006" key="4">
    <source>
        <dbReference type="Google" id="ProtNLM"/>
    </source>
</evidence>
<dbReference type="EMBL" id="JBHSSW010000017">
    <property type="protein sequence ID" value="MFC6199052.1"/>
    <property type="molecule type" value="Genomic_DNA"/>
</dbReference>
<organism evidence="2 3">
    <name type="scientific">Ponticaulis profundi</name>
    <dbReference type="NCBI Taxonomy" id="2665222"/>
    <lineage>
        <taxon>Bacteria</taxon>
        <taxon>Pseudomonadati</taxon>
        <taxon>Pseudomonadota</taxon>
        <taxon>Alphaproteobacteria</taxon>
        <taxon>Hyphomonadales</taxon>
        <taxon>Hyphomonadaceae</taxon>
        <taxon>Ponticaulis</taxon>
    </lineage>
</organism>
<accession>A0ABW1SBW4</accession>
<feature type="region of interest" description="Disordered" evidence="1">
    <location>
        <begin position="19"/>
        <end position="69"/>
    </location>
</feature>
<sequence>MSKLIFPALTVLLLAAACGPGKKPEEPPTPAASETPPETPADTAPPERETAETSEPDTPETDVAVLPPTDLLTTQDESWYFGDGWSGEYPDGFSIEGENVVLMGRANSDLSLAAEISCPLDQNVTIHQWNEARAADDELNFVIMNKIAKRNVIAEGSLEAFTPGEASDVIELALAPGDQVEILRYLSEGYGIIRVEGHVYEVGLQDLVDMIDGDPVPEDRYQWVQVTCDDEAASRAWLLYSEAMNTPGVIQTPIEDFGSATDLGQ</sequence>
<keyword evidence="3" id="KW-1185">Reference proteome</keyword>
<proteinExistence type="predicted"/>
<dbReference type="PROSITE" id="PS51257">
    <property type="entry name" value="PROKAR_LIPOPROTEIN"/>
    <property type="match status" value="1"/>
</dbReference>
<gene>
    <name evidence="2" type="ORF">ACFQDM_13235</name>
</gene>
<comment type="caution">
    <text evidence="2">The sequence shown here is derived from an EMBL/GenBank/DDBJ whole genome shotgun (WGS) entry which is preliminary data.</text>
</comment>
<reference evidence="3" key="1">
    <citation type="journal article" date="2019" name="Int. J. Syst. Evol. Microbiol.">
        <title>The Global Catalogue of Microorganisms (GCM) 10K type strain sequencing project: providing services to taxonomists for standard genome sequencing and annotation.</title>
        <authorList>
            <consortium name="The Broad Institute Genomics Platform"/>
            <consortium name="The Broad Institute Genome Sequencing Center for Infectious Disease"/>
            <person name="Wu L."/>
            <person name="Ma J."/>
        </authorList>
    </citation>
    <scope>NUCLEOTIDE SEQUENCE [LARGE SCALE GENOMIC DNA]</scope>
    <source>
        <strain evidence="3">CGMCC-1.15741</strain>
    </source>
</reference>
<protein>
    <recommendedName>
        <fullName evidence="4">Sortase</fullName>
    </recommendedName>
</protein>
<evidence type="ECO:0000313" key="2">
    <source>
        <dbReference type="EMBL" id="MFC6199052.1"/>
    </source>
</evidence>
<name>A0ABW1SBW4_9PROT</name>
<dbReference type="Proteomes" id="UP001596303">
    <property type="component" value="Unassembled WGS sequence"/>
</dbReference>
<feature type="compositionally biased region" description="Low complexity" evidence="1">
    <location>
        <begin position="31"/>
        <end position="44"/>
    </location>
</feature>
<evidence type="ECO:0000256" key="1">
    <source>
        <dbReference type="SAM" id="MobiDB-lite"/>
    </source>
</evidence>
<dbReference type="RefSeq" id="WP_377379791.1">
    <property type="nucleotide sequence ID" value="NZ_JBHSSW010000017.1"/>
</dbReference>
<evidence type="ECO:0000313" key="3">
    <source>
        <dbReference type="Proteomes" id="UP001596303"/>
    </source>
</evidence>